<feature type="region of interest" description="Disordered" evidence="8">
    <location>
        <begin position="1661"/>
        <end position="1697"/>
    </location>
</feature>
<comment type="caution">
    <text evidence="10">The sequence shown here is derived from an EMBL/GenBank/DDBJ whole genome shotgun (WGS) entry which is preliminary data.</text>
</comment>
<feature type="region of interest" description="Disordered" evidence="8">
    <location>
        <begin position="1775"/>
        <end position="1834"/>
    </location>
</feature>
<dbReference type="CDD" id="cd19680">
    <property type="entry name" value="UBR-box_UBR4"/>
    <property type="match status" value="1"/>
</dbReference>
<dbReference type="PANTHER" id="PTHR21725">
    <property type="entry name" value="E3 UBIQUITIN-PROTEIN LIGASE UBR4"/>
    <property type="match status" value="1"/>
</dbReference>
<evidence type="ECO:0000313" key="10">
    <source>
        <dbReference type="EMBL" id="TRY75068.1"/>
    </source>
</evidence>
<dbReference type="InterPro" id="IPR045189">
    <property type="entry name" value="UBR4-like"/>
</dbReference>
<keyword evidence="2" id="KW-0479">Metal-binding</keyword>
<dbReference type="GO" id="GO:0005516">
    <property type="term" value="F:calmodulin binding"/>
    <property type="evidence" value="ECO:0007669"/>
    <property type="project" value="UniProtKB-KW"/>
</dbReference>
<name>A0A553PBK6_TIGCA</name>
<evidence type="ECO:0000256" key="5">
    <source>
        <dbReference type="ARBA" id="ARBA00022860"/>
    </source>
</evidence>
<protein>
    <recommendedName>
        <fullName evidence="9">UBR-type domain-containing protein</fullName>
    </recommendedName>
</protein>
<accession>A0A553PBK6</accession>
<dbReference type="InterPro" id="IPR025704">
    <property type="entry name" value="E3_Ub_ligase_UBR4_C"/>
</dbReference>
<dbReference type="Proteomes" id="UP000318571">
    <property type="component" value="Chromosome 2"/>
</dbReference>
<feature type="compositionally biased region" description="Acidic residues" evidence="8">
    <location>
        <begin position="2996"/>
        <end position="3007"/>
    </location>
</feature>
<feature type="region of interest" description="Disordered" evidence="8">
    <location>
        <begin position="2954"/>
        <end position="3033"/>
    </location>
</feature>
<feature type="domain" description="UBR-type" evidence="9">
    <location>
        <begin position="1701"/>
        <end position="1774"/>
    </location>
</feature>
<dbReference type="STRING" id="6832.A0A553PBK6"/>
<dbReference type="SMART" id="SM00396">
    <property type="entry name" value="ZnF_UBR1"/>
    <property type="match status" value="1"/>
</dbReference>
<evidence type="ECO:0000256" key="4">
    <source>
        <dbReference type="ARBA" id="ARBA00022833"/>
    </source>
</evidence>
<feature type="zinc finger region" description="UBR-type" evidence="6">
    <location>
        <begin position="1701"/>
        <end position="1774"/>
    </location>
</feature>
<dbReference type="PANTHER" id="PTHR21725:SF1">
    <property type="entry name" value="E3 UBIQUITIN-PROTEIN LIGASE UBR4"/>
    <property type="match status" value="1"/>
</dbReference>
<dbReference type="Pfam" id="PF19423">
    <property type="entry name" value="E3_UBR4_N"/>
    <property type="match status" value="1"/>
</dbReference>
<reference evidence="10 11" key="1">
    <citation type="journal article" date="2018" name="Nat. Ecol. Evol.">
        <title>Genomic signatures of mitonuclear coevolution across populations of Tigriopus californicus.</title>
        <authorList>
            <person name="Barreto F.S."/>
            <person name="Watson E.T."/>
            <person name="Lima T.G."/>
            <person name="Willett C.S."/>
            <person name="Edmands S."/>
            <person name="Li W."/>
            <person name="Burton R.S."/>
        </authorList>
    </citation>
    <scope>NUCLEOTIDE SEQUENCE [LARGE SCALE GENOMIC DNA]</scope>
    <source>
        <strain evidence="10 11">San Diego</strain>
    </source>
</reference>
<keyword evidence="4" id="KW-0862">Zinc</keyword>
<dbReference type="PROSITE" id="PS52043">
    <property type="entry name" value="UBR4_E3"/>
    <property type="match status" value="1"/>
</dbReference>
<gene>
    <name evidence="10" type="ORF">TCAL_08578</name>
</gene>
<evidence type="ECO:0000256" key="3">
    <source>
        <dbReference type="ARBA" id="ARBA00022771"/>
    </source>
</evidence>
<feature type="compositionally biased region" description="Basic residues" evidence="8">
    <location>
        <begin position="553"/>
        <end position="562"/>
    </location>
</feature>
<feature type="compositionally biased region" description="Basic and acidic residues" evidence="8">
    <location>
        <begin position="1775"/>
        <end position="1790"/>
    </location>
</feature>
<dbReference type="SUPFAM" id="SSF48371">
    <property type="entry name" value="ARM repeat"/>
    <property type="match status" value="1"/>
</dbReference>
<dbReference type="InterPro" id="IPR003126">
    <property type="entry name" value="Znf_UBR"/>
</dbReference>
<keyword evidence="5" id="KW-0112">Calmodulin-binding</keyword>
<dbReference type="Pfam" id="PF24079">
    <property type="entry name" value="UBR4"/>
    <property type="match status" value="1"/>
</dbReference>
<dbReference type="InterPro" id="IPR016024">
    <property type="entry name" value="ARM-type_fold"/>
</dbReference>
<dbReference type="InterPro" id="IPR045841">
    <property type="entry name" value="E3_UBR4_N"/>
</dbReference>
<evidence type="ECO:0000256" key="6">
    <source>
        <dbReference type="PROSITE-ProRule" id="PRU00508"/>
    </source>
</evidence>
<feature type="region of interest" description="Disordered" evidence="8">
    <location>
        <begin position="2788"/>
        <end position="2816"/>
    </location>
</feature>
<feature type="region of interest" description="Disordered" evidence="8">
    <location>
        <begin position="553"/>
        <end position="601"/>
    </location>
</feature>
<dbReference type="EMBL" id="VCGU01000005">
    <property type="protein sequence ID" value="TRY75068.1"/>
    <property type="molecule type" value="Genomic_DNA"/>
</dbReference>
<keyword evidence="11" id="KW-1185">Reference proteome</keyword>
<dbReference type="InterPro" id="IPR047509">
    <property type="entry name" value="UBR4-like_UBR-box"/>
</dbReference>
<feature type="compositionally biased region" description="Acidic residues" evidence="8">
    <location>
        <begin position="1674"/>
        <end position="1697"/>
    </location>
</feature>
<evidence type="ECO:0000259" key="9">
    <source>
        <dbReference type="PROSITE" id="PS51157"/>
    </source>
</evidence>
<dbReference type="InterPro" id="IPR056530">
    <property type="entry name" value="UBR4-like_dom"/>
</dbReference>
<keyword evidence="3 7" id="KW-0863">Zinc-finger</keyword>
<evidence type="ECO:0000256" key="8">
    <source>
        <dbReference type="SAM" id="MobiDB-lite"/>
    </source>
</evidence>
<sequence length="5305" mass="593098">MSVRIPLDLLVAWPVSPGGGSLPEDGSNPPLEPVIPNTGRTLAQLILDLRGHFENPDEEPESLRPFLTSLAILVADGLAGACETARNPHATAVMLEASRVIIDFVLKQIQTQLSQALTEGFSWRDLLHPLSALCSGSPSLSRSDQGSLAYLLSASPMPMGVQLVQMSGVSAVDLEAGALGSGLPAGEPHYPHRPQTDLTSLLLGQLTSPVEKGASLPSNEAGEGDYGPQGRSLKHHFTRKNLQYMHLCQAGDVLIDLCASLPELSKYLAMWNEATSGDGVSLPASQSEASIHKRSFPQLASEIGIAWKALTIPLLEPLTNHRLQRLCKTVMGCLVASVSVATTQSILSLNANANLNTAASAPNTGGHFVKVSHAIKEEDVDCLAVELIENSLELFNSVMALIRDSTRAGGHILQNFTMMGAWILSTGLLVQLTNTSQASFGSSMEKKDKGRGINLAKSQQGFGVLSVALGSQALTLMASLLSDLMSEVGSPDIDPEEGAGNKIEPATFDLFHPFTATQRVALVFKSVPFLSLMFNVATISYRKSCLFKHGLNKTKSSRRSGKSKKDMDLRTTTMDDIEDDSDDDQYHSSNEDDDDDDDSEPLLGKWIAETISNQEDPPLTAKEAMDQDEKDVNEKEMVESGSGNMLVPDRGEPTGFISLASHVFLFMNKHMLTVGSEFVKSYIHANVSEAQLALLATIIRDLDKEIVNSSSMEYHLSSLYSEFSTTLSSLCHNLLACGYLNEHLQKSLLNQLNVSPWNMSSSWPLKVLPRTLSILAQTLLIRQNNESGLYAAKHTHLYIIVWEKTLGSLTERVTRPVQEDPLDDLNVEHAQFLLFLFHALTLMQKKQVLLLTARSIVKSSSVVNTEEILQVSQLRHLSRLILLLDYLMRNLYEPPKDLMEQVQCNIFKRYQNTSILQCPPKYYHFQDIEKSFLDRDESSDDEIYKQNPIFYNLLPTKDLHTSGDIPKLDGLACSFLLGTTDMLPYHSMYDSLIRILQVLFQADLRSDSKTNQEALLATHYCFQLTWRVLQSLPPSTEFLQSLMSPDQSRNMPKSSLIHALLVCPRTQHKNLGPWIRDSLVKQGVMNTEAETLIKAISTTINRVSHDIKVLQTFLEELQSRSKTDETPKFMDLILLDVIVAKIHISLDKMIQSKKSSQTELNKNQAEIFTSLCPILIELLNKFMTYSKSTILNGMQTPMESVTRSALMKCLSVSGNKCPMTHRFAAALRVFYPQDLWQSLKEWSDASLGAFPPNSTWNSLSAGSADLSPYDPYIHQTLKTHMSTLSSMPDDCKHVMSLKHGVDSLVRLYLFCQEMPNMQRDLAPRLFPVLLDISTENLAECTSLALEGFLEEQNNLTSLVYQTVLGNVFEVLMNAGHVQTQCVGERILQEIVKFLDDMLEDPIGRKVLVDFLAEKPEFELVQIMLSIGSPHLSPEFTSKVLKLFNSLFEHADKNPSDPQIETLCSSLARLAQIPTSRLESWLGHLVGGSSAQITENRHVDAIHENRILLQSLSKFFVKDNTPIPEDVSLTILKCLLPMAQLLLLPDHPGFGFTDLMSVMATLANAGSGIGHVQLFEATLDWMVGVKKRLVIRQREKTDSCSVSDEKDWDWESPLHSGENASDMKERLQMLLVTNATQILSYAANIVEALILVVDHESGTASSTAVRSTSPFDGESQMENDSDWMDDLPDDEDSGEEDSDDESLCNKLCTFTDTQKQFVQQHWYHCHTCKMVDGIGVCSICAKVCHADHDVTYSKCGSFFCDCGAKEDESCTALSRRDLQTQTRRRSDDRNKTSMIEVPPSLTSALRRREGDTSTSRFDSDISSNSSKKRDDDPTLKERRALAEKLAPWKESLLRKLQEANMLQELLDIIQNLYPVLDEESEKYSTIGQLAKTQKSLELLYQGKQSIDTTESIMLPTLGSQEGAFENVRMNFTGDQGNFIRQLMTGHMIRRVVMSCMSSGLHERRQYLVVSHEKGKIVILQLAALLKQSDSSQKKLTLTRLSSAPIPFTVLATVSNPINEDYLAVTGLKDCHVLTLNLSGSVTDHLVLHPQLDANNFIIKPIWMPGSQTELALVTADFVKIYNLGKDALSPEYFFLMPCGKIRDATLAFMDDGTRYILIMSSVGYIYYQALSDESLAQNGSFYVTSILEMNHPELADSSPILLGGGVSIYFSHTLRSLFFSYVQGKSFMAPLRNIGDRAVDNVFKLSESKSGSGKNMSSQVLCQWGEVPNHPGLVTAFYQSTNNPVLIMVRPDVISVQEIKASTKSKIVDMVVVRHFASTHQPRTTMILLCEDGSLKLYMANEEFTNFWMDQRIHPMSALSLSKPPRKKKLPKIHRSANSLSFPVDFFENCAQINDVEFGGVDVLQVYNVAQLKHRLNTSGLYIANTKPNGFNLEVTNNDPNQVIVGVRVMIGSQDLNKTPSFFEVFGRRMKTTPLSQQRWFDFPLSREESLQADKKITIFFGSLLDVSGVTIVDSVQVYGKTKEAFGWPEDQDETGVGPASAGLHPPITEYQDPQQTSPASPWENLIVGCLTIVDGYFHLNASMPNCQRSFDTDETQTCSDGEEDDRATNPSNQLGEDRDKASKEEAQSLCDRLITLSTAKKIEDLARSIMSSLFTNKQMFHCHKDQVLLEFITKDCFHDQEFQDVEKFHRLILTIRSVTLSRPQNLVKFADTHNITEIETRATGQPNVERQKFMSKLIDWFWHLLDCRPVNALTGSLGQPGLSHVEATVQALVEILHGFTTKDFDSVPFLSGIYAKFLMAENAQVSFSAKQALIRVLRPKIRRRKVVIPTPPTCGSPNPPQPGVAPPLPPPPPAMPAQHPEDELQFHDAFGQNPEDADHHALNLGPGGIPLGGIAGNLDALLPRLGAAGHLHNVLDAIGGDVDDEAMVELAIALSLQEQQGDVDMDDNLQHGFRGLQQGLEQLANLDQDLQGLPALQGLAGLLGGNLGGNLANLQHHEGHGAGQNRHQQPEAALDRAGAGGQDPNHFSDATYSVASDDEGSAMDGNDDNALQTPPVERDQEASGGGSESGGSVIESLAGESQTSARFGSDVAMPNETNAQTLQTLQEEDSEWERNNARLHSLRLIILDQLLKSVPELRELGGIRSIPFMQVLLMLTTDLNAKSDEDREILDKLLQVLSNELQMEQKWTEEGGTATRTPRRELQLVIMRLFSVLMSRSKSWQGGNRSANASDSTNPNFVSHSTAAALRSAGCIDHNLLILRHLLEFWKSKAIEDGSMKVGGSLLKAQTLATPPDMSPFFLKQYVKGHAHDILEAYPQLLTEMALRLPYQIKKIEDSQSEKSALVFDSQWHHILCEYMMTQQTPFVRRQVRKLLLYICGTKEKYRELRDVHSLESHMKAIQKIISQDVAEKTSHKHVRSVMNFSYDILLQLIEHFKACVDISATRTQNWQRFCLQNPSVLKFLFQISFILDDGVNPIVLQLLQNALCLPKVNPSPPIPVNIPNAAQRRLIRGAPRFRITRDPVPVAEDKARSEEPDEVVVENKADRALAVELVAQVNQVLQRNLLAKFVEKFLLECNASSVRWQAHALIVTLQGNSSLNEQQEVVDIFWQLWNQSPEHGHKAAQFVDLLGYFSMKTLTDETKVRAYIDEAVHILKTQNQILANHPNSNIYNSLSRLVDFSGYYLESDPCLVCNSPDVPYAMLKLSSLKVDTKYTTTTHIVKLSSSLSISKIALRIGDLKRQKMVRTINIYYNNRSVQAVVELKNKPTIWNRAKKVSLTAGQTDIKIEFPLPIVACNLMVEYADFYENIQASSETLQCPRCSASVPANPGVCSNCGENVFQCHKCRSINYDEKDPFLCNACGFCKYAKFEYTLTCRPCCAVDPIENEEDRKKAISGINTQLDKADKTYKQLIANKPNLETLLLKVSECCFDDPMGGSSMATVGGLSGGSSNVNPYIQQLAQKYSGECKTLFEDLSKTIQKVMATRKELLAYDGGRRHGNKAKETTCNRDLLVSSGKCYGCAAASVEHCLTLLRALAHQPKIRHVLYEKGLIEELLEYNLRRGSVPLQTEVRKLITYLTKDNFAATEHLNLLLFNKVKLILAGTRTYTDLVESLRHEMSLLAYTIQKEDQCWEERLRCVMRIFLLTTEYEKSSPIVMECVTFPCLKILQSLVRPVVKFRRGKENKLNDPSSCPLEGYDSVAIDVHKWMDKDPEQSFQVWEKTCVKPKFAGPLPVPNKNNEDNSNELYLRQKYFRRWHERTFRKNAVPLQILPSSWLKRVLFNPTSGSAREVACHLVDNFCHVHERKRDILDLLTTYLDDLGQAGEFGADFAALYQRLITTDQWKYYLAIRGTLSKIADLMMKEIEKLNRQEETTLSTDLAQGFALKTFSNILSMFVAVDRIKGAYKGRLISTVLHGYLLLRRLVVQRTKLVDQTQERLLELLEDMTSGTVEETKSFMAVCVQTIRKYPKDDQLTPIFIFERLCNIIFPEETDTGEFFMTLEKDPQQEDFLQGRMVGNPYSSNDSDLGPLMREIKNKICRDCELVALLEDDNGMELLVNNKIISLDLPVKDVYQKVWLAEDVHDGAGEPMRIVYRMRGLLGDATEEFIESLESKDREDQDEEDVYKLANVMADCQGLEVILERLESVKDAQYSKQLLAVLLKLLGHCIKVKKNRSKLLDPSLKTIPILLGSLELCLASGETPSATSSVSSSSSGPSLSEQVLEIMEKLLVEAAANDDCIQAYVQFASNGVEPKTMDTLLEQAIRLKSGTNLHQSLMRVLPFLAYGHDDKMALIVRHFADVMNLDRFDNEHTIEDESKMEAFVVMCDGIERNKIGNTMKDQMISLDILGKCITYIKTHAPPLASVMTKNENPLWKEFVTRPSLKFILRAMAGLAVEHEPSQMLIADNSIPVLHQMEQVSSDEHVGSLAEAVLEALGGCDQAQDKVKAVRQQTKAEKKKLAMAMRAKQLKAIGLKTNDMGQVKADSSLLQQFGLAEESGLSCNICREGYKYQPNKVLAIYTFTVPCPVEEFEYLPRKTMGYSTVTHFNLVHVECHTAAVRQVRSRDEWESALLQNANTKCNGLLPLWGPNVAESAFATWLARHNTYLSEATHNQRDIGYQSTTHDLKLLLLRFAEDRSFSEESGGGGPQSNMHLVPYLIHMALYVLNTTRSLPREDKNLKAFLDLPKEKWLENAYVAEGPLYYATLCLVMVSPKRWSSIRIKILQRLLLTAHVRSIHPRPPKTMTAEERSIKDYAVYKKIILFFALIDQFFSNVFSGSISRRTSSESDWPTQLAEWIRKNDDALLKATTRVLSTFQNDLMPACSVDEIVDVCGLLEDIPSPASFLLEILSNM</sequence>
<feature type="region of interest" description="Disordered" evidence="8">
    <location>
        <begin position="2486"/>
        <end position="2518"/>
    </location>
</feature>
<dbReference type="GO" id="GO:0008270">
    <property type="term" value="F:zinc ion binding"/>
    <property type="evidence" value="ECO:0007669"/>
    <property type="project" value="UniProtKB-KW"/>
</dbReference>
<dbReference type="PROSITE" id="PS51157">
    <property type="entry name" value="ZF_UBR"/>
    <property type="match status" value="1"/>
</dbReference>
<feature type="region of interest" description="UBR4 E3 catalytic module" evidence="7">
    <location>
        <begin position="4835"/>
        <end position="5305"/>
    </location>
</feature>
<feature type="region of interest" description="Disordered" evidence="8">
    <location>
        <begin position="2551"/>
        <end position="2582"/>
    </location>
</feature>
<dbReference type="OrthoDB" id="6348962at2759"/>
<evidence type="ECO:0000256" key="2">
    <source>
        <dbReference type="ARBA" id="ARBA00022723"/>
    </source>
</evidence>
<evidence type="ECO:0000256" key="1">
    <source>
        <dbReference type="ARBA" id="ARBA00009970"/>
    </source>
</evidence>
<dbReference type="Pfam" id="PF13764">
    <property type="entry name" value="E3_UbLigase_R4"/>
    <property type="match status" value="1"/>
</dbReference>
<evidence type="ECO:0000256" key="7">
    <source>
        <dbReference type="PROSITE-ProRule" id="PRU01388"/>
    </source>
</evidence>
<comment type="similarity">
    <text evidence="1 7">Belongs to the UBR4 family.</text>
</comment>
<feature type="compositionally biased region" description="Pro residues" evidence="8">
    <location>
        <begin position="2789"/>
        <end position="2815"/>
    </location>
</feature>
<feature type="compositionally biased region" description="Acidic residues" evidence="8">
    <location>
        <begin position="591"/>
        <end position="600"/>
    </location>
</feature>
<organism evidence="10 11">
    <name type="scientific">Tigriopus californicus</name>
    <name type="common">Marine copepod</name>
    <dbReference type="NCBI Taxonomy" id="6832"/>
    <lineage>
        <taxon>Eukaryota</taxon>
        <taxon>Metazoa</taxon>
        <taxon>Ecdysozoa</taxon>
        <taxon>Arthropoda</taxon>
        <taxon>Crustacea</taxon>
        <taxon>Multicrustacea</taxon>
        <taxon>Hexanauplia</taxon>
        <taxon>Copepoda</taxon>
        <taxon>Harpacticoida</taxon>
        <taxon>Harpacticidae</taxon>
        <taxon>Tigriopus</taxon>
    </lineage>
</organism>
<feature type="compositionally biased region" description="Low complexity" evidence="8">
    <location>
        <begin position="1811"/>
        <end position="1824"/>
    </location>
</feature>
<dbReference type="OMA" id="VHRMEEH"/>
<proteinExistence type="inferred from homology"/>
<evidence type="ECO:0000313" key="11">
    <source>
        <dbReference type="Proteomes" id="UP000318571"/>
    </source>
</evidence>